<protein>
    <submittedName>
        <fullName evidence="3">HupE/UreJ family protein</fullName>
    </submittedName>
</protein>
<proteinExistence type="predicted"/>
<reference evidence="3 4" key="1">
    <citation type="submission" date="2024-04" db="EMBL/GenBank/DDBJ databases">
        <title>Draft genome sequence of Sessilibacter corallicola NBRC 116591.</title>
        <authorList>
            <person name="Miyakawa T."/>
            <person name="Kusuya Y."/>
            <person name="Miura T."/>
        </authorList>
    </citation>
    <scope>NUCLEOTIDE SEQUENCE [LARGE SCALE GENOMIC DNA]</scope>
    <source>
        <strain evidence="3 4">KU-00831-HH</strain>
    </source>
</reference>
<feature type="transmembrane region" description="Helical" evidence="1">
    <location>
        <begin position="33"/>
        <end position="57"/>
    </location>
</feature>
<feature type="transmembrane region" description="Helical" evidence="1">
    <location>
        <begin position="118"/>
        <end position="134"/>
    </location>
</feature>
<organism evidence="3 4">
    <name type="scientific">Sessilibacter corallicola</name>
    <dbReference type="NCBI Taxonomy" id="2904075"/>
    <lineage>
        <taxon>Bacteria</taxon>
        <taxon>Pseudomonadati</taxon>
        <taxon>Pseudomonadota</taxon>
        <taxon>Gammaproteobacteria</taxon>
        <taxon>Cellvibrionales</taxon>
        <taxon>Cellvibrionaceae</taxon>
        <taxon>Sessilibacter</taxon>
    </lineage>
</organism>
<dbReference type="Proteomes" id="UP001465153">
    <property type="component" value="Unassembled WGS sequence"/>
</dbReference>
<feature type="transmembrane region" description="Helical" evidence="1">
    <location>
        <begin position="146"/>
        <end position="166"/>
    </location>
</feature>
<feature type="chain" id="PRO_5047363050" evidence="2">
    <location>
        <begin position="22"/>
        <end position="198"/>
    </location>
</feature>
<feature type="transmembrane region" description="Helical" evidence="1">
    <location>
        <begin position="64"/>
        <end position="85"/>
    </location>
</feature>
<feature type="transmembrane region" description="Helical" evidence="1">
    <location>
        <begin position="91"/>
        <end position="111"/>
    </location>
</feature>
<evidence type="ECO:0000313" key="3">
    <source>
        <dbReference type="EMBL" id="GAA6169413.1"/>
    </source>
</evidence>
<keyword evidence="4" id="KW-1185">Reference proteome</keyword>
<evidence type="ECO:0000256" key="2">
    <source>
        <dbReference type="SAM" id="SignalP"/>
    </source>
</evidence>
<feature type="signal peptide" evidence="2">
    <location>
        <begin position="1"/>
        <end position="21"/>
    </location>
</feature>
<gene>
    <name evidence="3" type="ORF">NBRC116591_32240</name>
</gene>
<dbReference type="EMBL" id="BAABWN010000012">
    <property type="protein sequence ID" value="GAA6169413.1"/>
    <property type="molecule type" value="Genomic_DNA"/>
</dbReference>
<name>A0ABQ0ACN2_9GAMM</name>
<dbReference type="InterPro" id="IPR007038">
    <property type="entry name" value="HupE_UreJ"/>
</dbReference>
<dbReference type="RefSeq" id="WP_353303944.1">
    <property type="nucleotide sequence ID" value="NZ_BAABWN010000012.1"/>
</dbReference>
<evidence type="ECO:0000256" key="1">
    <source>
        <dbReference type="SAM" id="Phobius"/>
    </source>
</evidence>
<keyword evidence="1" id="KW-0472">Membrane</keyword>
<keyword evidence="1" id="KW-0812">Transmembrane</keyword>
<dbReference type="Pfam" id="PF04955">
    <property type="entry name" value="HupE_UreJ"/>
    <property type="match status" value="1"/>
</dbReference>
<accession>A0ABQ0ACN2</accession>
<keyword evidence="2" id="KW-0732">Signal</keyword>
<sequence>MSRISFFGLLTLALISPSTFAHTGETTGFTAGLLHVFTGFDHLISMIAIGVWAACLTKATQKTILALTPVVLMCGMLIGTAFEWVSIADTGIALALILVGVLISSQMNFVGKGLVPKTAVAAFVAVFLLFHGVAHTEAFGATPVPFAIGLMLSSGLLQMAGLVTGNWLTKQMPGTPKLIGTLVSLTGIGLISVSVISG</sequence>
<feature type="transmembrane region" description="Helical" evidence="1">
    <location>
        <begin position="178"/>
        <end position="197"/>
    </location>
</feature>
<comment type="caution">
    <text evidence="3">The sequence shown here is derived from an EMBL/GenBank/DDBJ whole genome shotgun (WGS) entry which is preliminary data.</text>
</comment>
<evidence type="ECO:0000313" key="4">
    <source>
        <dbReference type="Proteomes" id="UP001465153"/>
    </source>
</evidence>
<keyword evidence="1" id="KW-1133">Transmembrane helix</keyword>
<dbReference type="PIRSF" id="PIRSF016919">
    <property type="entry name" value="HupE_UreJ"/>
    <property type="match status" value="1"/>
</dbReference>